<dbReference type="FunFam" id="1.10.560.10:FF:000031">
    <property type="entry name" value="60 kDa heat shock protein, mitochondrial"/>
    <property type="match status" value="1"/>
</dbReference>
<evidence type="ECO:0000256" key="5">
    <source>
        <dbReference type="ARBA" id="ARBA00022737"/>
    </source>
</evidence>
<feature type="domain" description="TOG" evidence="15">
    <location>
        <begin position="1220"/>
        <end position="1467"/>
    </location>
</feature>
<feature type="domain" description="TOG" evidence="15">
    <location>
        <begin position="1"/>
        <end position="217"/>
    </location>
</feature>
<keyword evidence="8" id="KW-0809">Transit peptide</keyword>
<name>A0AAV9E5L9_ACOCL</name>
<keyword evidence="7" id="KW-0067">ATP-binding</keyword>
<dbReference type="SUPFAM" id="SSF54849">
    <property type="entry name" value="GroEL-intermediate domain like"/>
    <property type="match status" value="1"/>
</dbReference>
<accession>A0AAV9E5L9</accession>
<dbReference type="InterPro" id="IPR001844">
    <property type="entry name" value="Cpn60/GroEL"/>
</dbReference>
<dbReference type="InterPro" id="IPR024395">
    <property type="entry name" value="CLASP_N_dom"/>
</dbReference>
<dbReference type="GO" id="GO:0042026">
    <property type="term" value="P:protein refolding"/>
    <property type="evidence" value="ECO:0007669"/>
    <property type="project" value="InterPro"/>
</dbReference>
<dbReference type="GO" id="GO:0005739">
    <property type="term" value="C:mitochondrion"/>
    <property type="evidence" value="ECO:0007669"/>
    <property type="project" value="UniProtKB-SubCell"/>
</dbReference>
<dbReference type="PRINTS" id="PR00298">
    <property type="entry name" value="CHAPERONIN60"/>
</dbReference>
<dbReference type="NCBIfam" id="NF000592">
    <property type="entry name" value="PRK00013.1"/>
    <property type="match status" value="1"/>
</dbReference>
<evidence type="ECO:0000256" key="7">
    <source>
        <dbReference type="ARBA" id="ARBA00022840"/>
    </source>
</evidence>
<evidence type="ECO:0000256" key="4">
    <source>
        <dbReference type="ARBA" id="ARBA00022490"/>
    </source>
</evidence>
<evidence type="ECO:0000256" key="8">
    <source>
        <dbReference type="ARBA" id="ARBA00022946"/>
    </source>
</evidence>
<keyword evidence="4" id="KW-0963">Cytoplasm</keyword>
<keyword evidence="17" id="KW-1185">Reference proteome</keyword>
<evidence type="ECO:0000256" key="2">
    <source>
        <dbReference type="ARBA" id="ARBA00004245"/>
    </source>
</evidence>
<dbReference type="SUPFAM" id="SSF48592">
    <property type="entry name" value="GroEL equatorial domain-like"/>
    <property type="match status" value="1"/>
</dbReference>
<dbReference type="GO" id="GO:0005856">
    <property type="term" value="C:cytoskeleton"/>
    <property type="evidence" value="ECO:0007669"/>
    <property type="project" value="UniProtKB-SubCell"/>
</dbReference>
<evidence type="ECO:0000313" key="16">
    <source>
        <dbReference type="EMBL" id="KAK1308780.1"/>
    </source>
</evidence>
<dbReference type="Gene3D" id="3.30.260.10">
    <property type="entry name" value="TCP-1-like chaperonin intermediate domain"/>
    <property type="match status" value="1"/>
</dbReference>
<dbReference type="InterPro" id="IPR027410">
    <property type="entry name" value="TCP-1-like_intermed_sf"/>
</dbReference>
<dbReference type="InterPro" id="IPR027413">
    <property type="entry name" value="GROEL-like_equatorial_sf"/>
</dbReference>
<evidence type="ECO:0000256" key="12">
    <source>
        <dbReference type="PROSITE-ProRule" id="PRU00103"/>
    </source>
</evidence>
<dbReference type="Pfam" id="PF21040">
    <property type="entry name" value="CEP104-like_TOG"/>
    <property type="match status" value="1"/>
</dbReference>
<evidence type="ECO:0000313" key="17">
    <source>
        <dbReference type="Proteomes" id="UP001180020"/>
    </source>
</evidence>
<protein>
    <submittedName>
        <fullName evidence="16">CLIP-associated protein</fullName>
    </submittedName>
</protein>
<feature type="region of interest" description="Disordered" evidence="14">
    <location>
        <begin position="651"/>
        <end position="696"/>
    </location>
</feature>
<keyword evidence="5" id="KW-0677">Repeat</keyword>
<proteinExistence type="inferred from homology"/>
<dbReference type="Gene3D" id="3.50.7.10">
    <property type="entry name" value="GroEL"/>
    <property type="match status" value="1"/>
</dbReference>
<dbReference type="SUPFAM" id="SSF48371">
    <property type="entry name" value="ARM repeat"/>
    <property type="match status" value="1"/>
</dbReference>
<dbReference type="GO" id="GO:0005524">
    <property type="term" value="F:ATP binding"/>
    <property type="evidence" value="ECO:0007669"/>
    <property type="project" value="UniProtKB-KW"/>
</dbReference>
<feature type="repeat" description="HEAT" evidence="12">
    <location>
        <begin position="160"/>
        <end position="198"/>
    </location>
</feature>
<evidence type="ECO:0000256" key="14">
    <source>
        <dbReference type="SAM" id="MobiDB-lite"/>
    </source>
</evidence>
<feature type="domain" description="TOG" evidence="15">
    <location>
        <begin position="825"/>
        <end position="1075"/>
    </location>
</feature>
<feature type="region of interest" description="Disordered" evidence="14">
    <location>
        <begin position="281"/>
        <end position="302"/>
    </location>
</feature>
<feature type="region of interest" description="Disordered" evidence="14">
    <location>
        <begin position="571"/>
        <end position="601"/>
    </location>
</feature>
<dbReference type="Pfam" id="PF00118">
    <property type="entry name" value="Cpn60_TCP1"/>
    <property type="match status" value="1"/>
</dbReference>
<evidence type="ECO:0000256" key="9">
    <source>
        <dbReference type="ARBA" id="ARBA00023128"/>
    </source>
</evidence>
<dbReference type="NCBIfam" id="NF009487">
    <property type="entry name" value="PRK12849.1"/>
    <property type="match status" value="1"/>
</dbReference>
<comment type="similarity">
    <text evidence="3 13">Belongs to the chaperonin (HSP60) family.</text>
</comment>
<comment type="caution">
    <text evidence="16">The sequence shown here is derived from an EMBL/GenBank/DDBJ whole genome shotgun (WGS) entry which is preliminary data.</text>
</comment>
<dbReference type="InterPro" id="IPR011989">
    <property type="entry name" value="ARM-like"/>
</dbReference>
<reference evidence="16" key="2">
    <citation type="submission" date="2023-06" db="EMBL/GenBank/DDBJ databases">
        <authorList>
            <person name="Ma L."/>
            <person name="Liu K.-W."/>
            <person name="Li Z."/>
            <person name="Hsiao Y.-Y."/>
            <person name="Qi Y."/>
            <person name="Fu T."/>
            <person name="Tang G."/>
            <person name="Zhang D."/>
            <person name="Sun W.-H."/>
            <person name="Liu D.-K."/>
            <person name="Li Y."/>
            <person name="Chen G.-Z."/>
            <person name="Liu X.-D."/>
            <person name="Liao X.-Y."/>
            <person name="Jiang Y.-T."/>
            <person name="Yu X."/>
            <person name="Hao Y."/>
            <person name="Huang J."/>
            <person name="Zhao X.-W."/>
            <person name="Ke S."/>
            <person name="Chen Y.-Y."/>
            <person name="Wu W.-L."/>
            <person name="Hsu J.-L."/>
            <person name="Lin Y.-F."/>
            <person name="Huang M.-D."/>
            <person name="Li C.-Y."/>
            <person name="Huang L."/>
            <person name="Wang Z.-W."/>
            <person name="Zhao X."/>
            <person name="Zhong W.-Y."/>
            <person name="Peng D.-H."/>
            <person name="Ahmad S."/>
            <person name="Lan S."/>
            <person name="Zhang J.-S."/>
            <person name="Tsai W.-C."/>
            <person name="Van De Peer Y."/>
            <person name="Liu Z.-J."/>
        </authorList>
    </citation>
    <scope>NUCLEOTIDE SEQUENCE</scope>
    <source>
        <strain evidence="16">CP</strain>
        <tissue evidence="16">Leaves</tissue>
    </source>
</reference>
<evidence type="ECO:0000256" key="6">
    <source>
        <dbReference type="ARBA" id="ARBA00022741"/>
    </source>
</evidence>
<dbReference type="PANTHER" id="PTHR45633">
    <property type="entry name" value="60 KDA HEAT SHOCK PROTEIN, MITOCHONDRIAL"/>
    <property type="match status" value="1"/>
</dbReference>
<dbReference type="InterPro" id="IPR016024">
    <property type="entry name" value="ARM-type_fold"/>
</dbReference>
<dbReference type="InterPro" id="IPR021133">
    <property type="entry name" value="HEAT_type_2"/>
</dbReference>
<evidence type="ECO:0000256" key="11">
    <source>
        <dbReference type="ARBA" id="ARBA00023212"/>
    </source>
</evidence>
<comment type="subcellular location">
    <subcellularLocation>
        <location evidence="2">Cytoplasm</location>
        <location evidence="2">Cytoskeleton</location>
    </subcellularLocation>
    <subcellularLocation>
        <location evidence="1">Mitochondrion</location>
    </subcellularLocation>
</comment>
<dbReference type="CDD" id="cd03344">
    <property type="entry name" value="GroEL"/>
    <property type="match status" value="1"/>
</dbReference>
<evidence type="ECO:0000259" key="15">
    <source>
        <dbReference type="SMART" id="SM01349"/>
    </source>
</evidence>
<dbReference type="SMART" id="SM01349">
    <property type="entry name" value="TOG"/>
    <property type="match status" value="3"/>
</dbReference>
<keyword evidence="9" id="KW-0496">Mitochondrion</keyword>
<dbReference type="NCBIfam" id="NF009489">
    <property type="entry name" value="PRK12851.1"/>
    <property type="match status" value="1"/>
</dbReference>
<dbReference type="NCBIfam" id="NF009488">
    <property type="entry name" value="PRK12850.1"/>
    <property type="match status" value="1"/>
</dbReference>
<gene>
    <name evidence="16" type="primary">CLASP</name>
    <name evidence="16" type="ORF">QJS10_CPA09g01929</name>
</gene>
<dbReference type="FunFam" id="3.50.7.10:FF:000001">
    <property type="entry name" value="60 kDa chaperonin"/>
    <property type="match status" value="1"/>
</dbReference>
<dbReference type="InterPro" id="IPR002423">
    <property type="entry name" value="Cpn60/GroEL/TCP-1"/>
</dbReference>
<evidence type="ECO:0000256" key="10">
    <source>
        <dbReference type="ARBA" id="ARBA00023186"/>
    </source>
</evidence>
<feature type="compositionally biased region" description="Polar residues" evidence="14">
    <location>
        <begin position="674"/>
        <end position="689"/>
    </location>
</feature>
<dbReference type="PROSITE" id="PS50077">
    <property type="entry name" value="HEAT_REPEAT"/>
    <property type="match status" value="1"/>
</dbReference>
<evidence type="ECO:0000256" key="13">
    <source>
        <dbReference type="RuleBase" id="RU000418"/>
    </source>
</evidence>
<dbReference type="EMBL" id="JAUJYO010000009">
    <property type="protein sequence ID" value="KAK1308780.1"/>
    <property type="molecule type" value="Genomic_DNA"/>
</dbReference>
<sequence>MEEALEMARAKDTKERMAGVERLHELLETWRKPLTSAEVTALVDCCMDLLKDGNFRVSQGALQVLASVAVLPGEDLKLHFNALVPAAVERLGDAKQPVRDAAKRLLLTLMEVSSPTIIVERAGSYAWAHRSWRIREEFARTVASAIGLFASTELPLQRILLPPVLQLLNDTNPGVREAAAACIEGMYTHVGPQFRDELQRHQLPPFMLKDSYAGHTVSLLVDQFFSKISLGGGVREERKLGLNHPVKEINARLEKIEPKVRSSDGLGGHLITEPKASIVNHKKSSPKTKSLSRETSLMGGDGDITEKPIDPIKVYSEKELIREFEKISATLVPEKDWSVRIAAMQRIEGLVFGGAADYQSFPSLLKQLINPLSNQLSDRRSSIVKQVLFKLVVITVLVIAESADNCIKTMLRNCKVARVLPRIADCAKNDRNAVLRARCCEYALLILEYWADAPEIQRSADLYEDLIKCCVGDAMSEATLQVRSTARTCYRMFTKTWPERSRRLFSSFDPVIQRIINDEDGGIHRRYASPSLRERGVQLSRASSNAPILNIPGYGTSAIVAMDKTASISSGTSISSGSYLTSHTKSLGKGSERTLESMLHSSKQKVSAIESLLKGDRHGSSIARSASLDLVSPLPGCSSNCDSEQLNLSSLAPSAGVDPPSARDPPFPAAASAANHQFSLQKSVSSDSMTTTTTRGTLRNGGSIIADLITPQIQASSNPSKFSYSNNLTSESLSALSLSYMPKRSERPQDGGFLEENSDIRTTRRYPNMHMDKQFLETPYRDANFRDSQNTIPNFQRPLLRKNVTGRVSANSRNSFDDSQLMAGELSGLLNGPVSLNDALSEGLSPNSDWMARVTAFNYLRKLLQQGPKGIQDVSQNFEKVMKLFFQHLDDPHHKVAQAALSTLAEIIPACRKPFESYLERTLPHVFSRLIDPKELVRQPSATTLDIVGKTYGIDSLLPALLRSLDEQRSPKAKLAVIEFAINSFNKHSTNSETYNNSGYLKLWLAKLAPLVNDKNTKLKEAAISCIISVYSHFDSTSVLNFILSLSVEEQNSLRRALKQYTPRIEVDLMNFLQNKKDRQRSKSFYDQSDVAGTSSEEGYIGSSKKNHFLGRYSAGSIDSDSSRKWNSVQESVQISSSMGVAASEETQEHFLQSFESGSNTETLSSLKIKDSKYAAAENMDSWCRFGEFYRHPSLDINGPVGANGQGTNGVRHIVEGVADAEHAPKNSIDDKNNSILDDGSSIPLLLHQICNLSEENSSTSKCEALQQLVQTSRTNNNSIWTKYFNQILTAVLEIFDDPDSSIRELALSLVIEMLNNQKDAMEDSVEIVIEKLLHATGDLVAKVSNEADHCLTIVLSQYDPYRCLTVIVPLLVSEDEKTLVTCINSLTKLVGRLSQEELMTQLPSFLPALFDAFGNPSADVRKTVVFCLVDIYIMLGKAFLPYLEGLNSTQLRLVFQVSNIPPRVVVRIAGSSGRQIGSRLSWSRNYAAKDIKFGLEARALMLKGVEELADAVKVTMGPKGRTVVIEQSYGAPKVTKDGVTVAKSVEFKDRVKNMGASLVKQVANATNDAAGDGTTCATVLTRAIFAEGCKSVAAGMNAMDLRRGITMAVDTVVTNLKSRARMISTSEEIAQVGTISANGEREIGELIARAMEKVGKEGVITIADGKTLNNELEVVEGMKLDRGYISPYFITNQKNQKCKLQELEDPLILIHEKKISNINALVKVLELALKKQRPLLIVAEDVESEPLAVLILNKLRAGIKVCAIKAPGFGENRKAGLQDLAILTGGDIITEELGMNLEKVEVDMLGTCKKVTISKDDTVILDGAGDKKSIEERCEQIRSAVELSTSDYDKEKLQERLAKLSGGVAVLKIGGASETEVSEKKDRVTDALNATKAAVEEGIVPGGGVALLYASQELEKLQTANFDQKIGVQIIQNALKTPVHTIASNAGVEGAVVVGKLLEQDNLDLGYDAAKGEYVDMVKSGIIDPVKVIRTALVDAASVSSLMTTTEAVVVEFPKDEKEVPAMGGGGMGGMGGGMGF</sequence>
<dbReference type="Gene3D" id="1.25.10.10">
    <property type="entry name" value="Leucine-rich Repeat Variant"/>
    <property type="match status" value="4"/>
</dbReference>
<keyword evidence="10" id="KW-0143">Chaperone</keyword>
<dbReference type="PROSITE" id="PS00296">
    <property type="entry name" value="CHAPERONINS_CPN60"/>
    <property type="match status" value="1"/>
</dbReference>
<dbReference type="InterPro" id="IPR018370">
    <property type="entry name" value="Chaperonin_Cpn60_CS"/>
</dbReference>
<dbReference type="InterPro" id="IPR027409">
    <property type="entry name" value="GroEL-like_apical_dom_sf"/>
</dbReference>
<evidence type="ECO:0000256" key="3">
    <source>
        <dbReference type="ARBA" id="ARBA00006607"/>
    </source>
</evidence>
<dbReference type="HAMAP" id="MF_00600">
    <property type="entry name" value="CH60"/>
    <property type="match status" value="1"/>
</dbReference>
<organism evidence="16 17">
    <name type="scientific">Acorus calamus</name>
    <name type="common">Sweet flag</name>
    <dbReference type="NCBI Taxonomy" id="4465"/>
    <lineage>
        <taxon>Eukaryota</taxon>
        <taxon>Viridiplantae</taxon>
        <taxon>Streptophyta</taxon>
        <taxon>Embryophyta</taxon>
        <taxon>Tracheophyta</taxon>
        <taxon>Spermatophyta</taxon>
        <taxon>Magnoliopsida</taxon>
        <taxon>Liliopsida</taxon>
        <taxon>Acoraceae</taxon>
        <taxon>Acorus</taxon>
    </lineage>
</organism>
<dbReference type="GO" id="GO:0140662">
    <property type="term" value="F:ATP-dependent protein folding chaperone"/>
    <property type="evidence" value="ECO:0007669"/>
    <property type="project" value="InterPro"/>
</dbReference>
<dbReference type="InterPro" id="IPR034085">
    <property type="entry name" value="TOG"/>
</dbReference>
<evidence type="ECO:0000256" key="1">
    <source>
        <dbReference type="ARBA" id="ARBA00004173"/>
    </source>
</evidence>
<dbReference type="SUPFAM" id="SSF52029">
    <property type="entry name" value="GroEL apical domain-like"/>
    <property type="match status" value="1"/>
</dbReference>
<dbReference type="NCBIfam" id="TIGR02348">
    <property type="entry name" value="GroEL"/>
    <property type="match status" value="1"/>
</dbReference>
<keyword evidence="6" id="KW-0547">Nucleotide-binding</keyword>
<feature type="compositionally biased region" description="Low complexity" evidence="14">
    <location>
        <begin position="571"/>
        <end position="582"/>
    </location>
</feature>
<keyword evidence="11" id="KW-0206">Cytoskeleton</keyword>
<dbReference type="Proteomes" id="UP001180020">
    <property type="component" value="Unassembled WGS sequence"/>
</dbReference>
<dbReference type="Gene3D" id="1.10.560.10">
    <property type="entry name" value="GroEL-like equatorial domain"/>
    <property type="match status" value="1"/>
</dbReference>
<reference evidence="16" key="1">
    <citation type="journal article" date="2023" name="Nat. Commun.">
        <title>Diploid and tetraploid genomes of Acorus and the evolution of monocots.</title>
        <authorList>
            <person name="Ma L."/>
            <person name="Liu K.W."/>
            <person name="Li Z."/>
            <person name="Hsiao Y.Y."/>
            <person name="Qi Y."/>
            <person name="Fu T."/>
            <person name="Tang G.D."/>
            <person name="Zhang D."/>
            <person name="Sun W.H."/>
            <person name="Liu D.K."/>
            <person name="Li Y."/>
            <person name="Chen G.Z."/>
            <person name="Liu X.D."/>
            <person name="Liao X.Y."/>
            <person name="Jiang Y.T."/>
            <person name="Yu X."/>
            <person name="Hao Y."/>
            <person name="Huang J."/>
            <person name="Zhao X.W."/>
            <person name="Ke S."/>
            <person name="Chen Y.Y."/>
            <person name="Wu W.L."/>
            <person name="Hsu J.L."/>
            <person name="Lin Y.F."/>
            <person name="Huang M.D."/>
            <person name="Li C.Y."/>
            <person name="Huang L."/>
            <person name="Wang Z.W."/>
            <person name="Zhao X."/>
            <person name="Zhong W.Y."/>
            <person name="Peng D.H."/>
            <person name="Ahmad S."/>
            <person name="Lan S."/>
            <person name="Zhang J.S."/>
            <person name="Tsai W.C."/>
            <person name="Van de Peer Y."/>
            <person name="Liu Z.J."/>
        </authorList>
    </citation>
    <scope>NUCLEOTIDE SEQUENCE</scope>
    <source>
        <strain evidence="16">CP</strain>
    </source>
</reference>
<dbReference type="Pfam" id="PF12348">
    <property type="entry name" value="CLASP_N"/>
    <property type="match status" value="2"/>
</dbReference>